<proteinExistence type="predicted"/>
<feature type="compositionally biased region" description="Basic and acidic residues" evidence="1">
    <location>
        <begin position="348"/>
        <end position="368"/>
    </location>
</feature>
<dbReference type="EMBL" id="JAULSV010000003">
    <property type="protein sequence ID" value="KAK0649561.1"/>
    <property type="molecule type" value="Genomic_DNA"/>
</dbReference>
<name>A0AA39YBG4_9PEZI</name>
<evidence type="ECO:0000313" key="5">
    <source>
        <dbReference type="Proteomes" id="UP001174936"/>
    </source>
</evidence>
<gene>
    <name evidence="4" type="ORF">B0T16DRAFT_389591</name>
</gene>
<evidence type="ECO:0000313" key="4">
    <source>
        <dbReference type="EMBL" id="KAK0649561.1"/>
    </source>
</evidence>
<keyword evidence="3" id="KW-0732">Signal</keyword>
<evidence type="ECO:0008006" key="6">
    <source>
        <dbReference type="Google" id="ProtNLM"/>
    </source>
</evidence>
<feature type="signal peptide" evidence="3">
    <location>
        <begin position="1"/>
        <end position="24"/>
    </location>
</feature>
<keyword evidence="2" id="KW-0472">Membrane</keyword>
<evidence type="ECO:0000256" key="1">
    <source>
        <dbReference type="SAM" id="MobiDB-lite"/>
    </source>
</evidence>
<keyword evidence="2" id="KW-1133">Transmembrane helix</keyword>
<dbReference type="AlphaFoldDB" id="A0AA39YBG4"/>
<feature type="chain" id="PRO_5041366661" description="Transmembrane protein" evidence="3">
    <location>
        <begin position="25"/>
        <end position="390"/>
    </location>
</feature>
<feature type="region of interest" description="Disordered" evidence="1">
    <location>
        <begin position="280"/>
        <end position="390"/>
    </location>
</feature>
<accession>A0AA39YBG4</accession>
<comment type="caution">
    <text evidence="4">The sequence shown here is derived from an EMBL/GenBank/DDBJ whole genome shotgun (WGS) entry which is preliminary data.</text>
</comment>
<feature type="compositionally biased region" description="Basic and acidic residues" evidence="1">
    <location>
        <begin position="378"/>
        <end position="390"/>
    </location>
</feature>
<evidence type="ECO:0000256" key="2">
    <source>
        <dbReference type="SAM" id="Phobius"/>
    </source>
</evidence>
<feature type="compositionally biased region" description="Basic and acidic residues" evidence="1">
    <location>
        <begin position="326"/>
        <end position="336"/>
    </location>
</feature>
<dbReference type="Proteomes" id="UP001174936">
    <property type="component" value="Unassembled WGS sequence"/>
</dbReference>
<reference evidence="4" key="1">
    <citation type="submission" date="2023-06" db="EMBL/GenBank/DDBJ databases">
        <title>Genome-scale phylogeny and comparative genomics of the fungal order Sordariales.</title>
        <authorList>
            <consortium name="Lawrence Berkeley National Laboratory"/>
            <person name="Hensen N."/>
            <person name="Bonometti L."/>
            <person name="Westerberg I."/>
            <person name="Brannstrom I.O."/>
            <person name="Guillou S."/>
            <person name="Cros-Aarteil S."/>
            <person name="Calhoun S."/>
            <person name="Haridas S."/>
            <person name="Kuo A."/>
            <person name="Mondo S."/>
            <person name="Pangilinan J."/>
            <person name="Riley R."/>
            <person name="Labutti K."/>
            <person name="Andreopoulos B."/>
            <person name="Lipzen A."/>
            <person name="Chen C."/>
            <person name="Yanf M."/>
            <person name="Daum C."/>
            <person name="Ng V."/>
            <person name="Clum A."/>
            <person name="Steindorff A."/>
            <person name="Ohm R."/>
            <person name="Martin F."/>
            <person name="Silar P."/>
            <person name="Natvig D."/>
            <person name="Lalanne C."/>
            <person name="Gautier V."/>
            <person name="Ament-Velasquez S.L."/>
            <person name="Kruys A."/>
            <person name="Hutchinson M.I."/>
            <person name="Powell A.J."/>
            <person name="Barry K."/>
            <person name="Miller A.N."/>
            <person name="Grigoriev I.V."/>
            <person name="Debuchy R."/>
            <person name="Gladieux P."/>
            <person name="Thoren M.H."/>
            <person name="Johannesson H."/>
        </authorList>
    </citation>
    <scope>NUCLEOTIDE SEQUENCE</scope>
    <source>
        <strain evidence="4">SMH2532-1</strain>
    </source>
</reference>
<evidence type="ECO:0000256" key="3">
    <source>
        <dbReference type="SAM" id="SignalP"/>
    </source>
</evidence>
<feature type="transmembrane region" description="Helical" evidence="2">
    <location>
        <begin position="232"/>
        <end position="255"/>
    </location>
</feature>
<keyword evidence="2" id="KW-0812">Transmembrane</keyword>
<organism evidence="4 5">
    <name type="scientific">Cercophora newfieldiana</name>
    <dbReference type="NCBI Taxonomy" id="92897"/>
    <lineage>
        <taxon>Eukaryota</taxon>
        <taxon>Fungi</taxon>
        <taxon>Dikarya</taxon>
        <taxon>Ascomycota</taxon>
        <taxon>Pezizomycotina</taxon>
        <taxon>Sordariomycetes</taxon>
        <taxon>Sordariomycetidae</taxon>
        <taxon>Sordariales</taxon>
        <taxon>Lasiosphaeriaceae</taxon>
        <taxon>Cercophora</taxon>
    </lineage>
</organism>
<protein>
    <recommendedName>
        <fullName evidence="6">Transmembrane protein</fullName>
    </recommendedName>
</protein>
<keyword evidence="5" id="KW-1185">Reference proteome</keyword>
<sequence>MRFQAMRLHAICLSVFLGASLCAAQETITQTQTHTFSTLTQTPAPSLQTVTQNGPTTGLAALDVITATSTVQVTVSPEAFIGWKAVVDIERAASTTKIEVKEYLGLYCAAPATYTFANGFAACCTGPCVIPSRCTSVYHTDTPTDTTDLGRITCTYTEFRQTSFGVEWASCATTGIYAYPTGAPKDSVVMMLGCDAEVNLPYASRFDIINSFPDTLLYRELQAPKPPIDKSAIVAIALVVPMAAITAVIAAWCHWRRRAKRRAERQKNALPGYVDCILEGRPPAYSPSPESGPDGEEAGRESRPRSPPPDYAASTENLPGRHRHEPARATEERELGLEAGQESYVLQELDRTAVDELRRGQENTEPRGTESPGPTVGRTRESTAPDRERT</sequence>